<evidence type="ECO:0000313" key="4">
    <source>
        <dbReference type="Proteomes" id="UP001497644"/>
    </source>
</evidence>
<evidence type="ECO:0000259" key="2">
    <source>
        <dbReference type="Pfam" id="PF16540"/>
    </source>
</evidence>
<accession>A0AAV2NQ32</accession>
<feature type="region of interest" description="Disordered" evidence="1">
    <location>
        <begin position="244"/>
        <end position="279"/>
    </location>
</feature>
<dbReference type="InterPro" id="IPR038105">
    <property type="entry name" value="Kif23_Arf-bd_sf"/>
</dbReference>
<dbReference type="InterPro" id="IPR032384">
    <property type="entry name" value="Kif23_Arf-bd"/>
</dbReference>
<proteinExistence type="predicted"/>
<feature type="domain" description="Kinesin-like protein Kif23 Arf6-interacting" evidence="2">
    <location>
        <begin position="320"/>
        <end position="424"/>
    </location>
</feature>
<dbReference type="Pfam" id="PF16540">
    <property type="entry name" value="MKLP1_Arf_bdg"/>
    <property type="match status" value="1"/>
</dbReference>
<name>A0AAV2NQ32_9HYME</name>
<protein>
    <recommendedName>
        <fullName evidence="2">Kinesin-like protein Kif23 Arf6-interacting domain-containing protein</fullName>
    </recommendedName>
</protein>
<evidence type="ECO:0000256" key="1">
    <source>
        <dbReference type="SAM" id="MobiDB-lite"/>
    </source>
</evidence>
<keyword evidence="4" id="KW-1185">Reference proteome</keyword>
<dbReference type="AlphaFoldDB" id="A0AAV2NQ32"/>
<dbReference type="Proteomes" id="UP001497644">
    <property type="component" value="Chromosome 4"/>
</dbReference>
<organism evidence="3 4">
    <name type="scientific">Lasius platythorax</name>
    <dbReference type="NCBI Taxonomy" id="488582"/>
    <lineage>
        <taxon>Eukaryota</taxon>
        <taxon>Metazoa</taxon>
        <taxon>Ecdysozoa</taxon>
        <taxon>Arthropoda</taxon>
        <taxon>Hexapoda</taxon>
        <taxon>Insecta</taxon>
        <taxon>Pterygota</taxon>
        <taxon>Neoptera</taxon>
        <taxon>Endopterygota</taxon>
        <taxon>Hymenoptera</taxon>
        <taxon>Apocrita</taxon>
        <taxon>Aculeata</taxon>
        <taxon>Formicoidea</taxon>
        <taxon>Formicidae</taxon>
        <taxon>Formicinae</taxon>
        <taxon>Lasius</taxon>
        <taxon>Lasius</taxon>
    </lineage>
</organism>
<gene>
    <name evidence="3" type="ORF">LPLAT_LOCUS8423</name>
</gene>
<reference evidence="3" key="1">
    <citation type="submission" date="2024-04" db="EMBL/GenBank/DDBJ databases">
        <authorList>
            <consortium name="Molecular Ecology Group"/>
        </authorList>
    </citation>
    <scope>NUCLEOTIDE SEQUENCE</scope>
</reference>
<dbReference type="Gene3D" id="2.60.40.4330">
    <property type="entry name" value="Kinesin-like protein Kif23, Arf6-interacting domain"/>
    <property type="match status" value="1"/>
</dbReference>
<sequence>MGDSFPNTKLTDPEDEQATAKLMRFLETYIQRRDLLQKDVHKKQDTFRNILVELECENESLRYCNNEQKKMISTLQGRVCKLQNQIDSLLCKLNSACDVMRSMQQKLRDSDRELKQHAIDKQKILQRCNAKIQRETDRIINESDMKLYEQHKRLTSYIREKDDKLKLVKQILTSTRESMSDDNAVLMAPIASSTRTEIAEESIPMMSKEKPAMVMSIDSQVPKSQQTLSSRTRINFRDDIQEKIAKEQIPMTSREESSSSQTEIAEESIRTTHTDSPSHSTTIALAEIATINKFKSDTKVKIKTDLNMRTLMHFTTDKIPVVNPRYGRSQNADKWINHRPVGMVPTGTIFQPQIQPRKRIIRKLTNPNNFAVKSAKYCLYAQEQDTDGELETKLYKADILPTCGGGAQIVFNDIECLKQISPTAAKRRNGQINLENSLASI</sequence>
<evidence type="ECO:0000313" key="3">
    <source>
        <dbReference type="EMBL" id="CAL1682506.1"/>
    </source>
</evidence>
<dbReference type="EMBL" id="OZ034827">
    <property type="protein sequence ID" value="CAL1682506.1"/>
    <property type="molecule type" value="Genomic_DNA"/>
</dbReference>